<reference evidence="1" key="1">
    <citation type="submission" date="2020-05" db="EMBL/GenBank/DDBJ databases">
        <title>Mycena genomes resolve the evolution of fungal bioluminescence.</title>
        <authorList>
            <person name="Tsai I.J."/>
        </authorList>
    </citation>
    <scope>NUCLEOTIDE SEQUENCE</scope>
    <source>
        <strain evidence="1">171206Taipei</strain>
    </source>
</reference>
<proteinExistence type="predicted"/>
<gene>
    <name evidence="1" type="ORF">MIND_01162100</name>
</gene>
<protein>
    <recommendedName>
        <fullName evidence="3">F-box domain-containing protein</fullName>
    </recommendedName>
</protein>
<dbReference type="RefSeq" id="XP_037215070.1">
    <property type="nucleotide sequence ID" value="XM_037368144.1"/>
</dbReference>
<evidence type="ECO:0000313" key="2">
    <source>
        <dbReference type="Proteomes" id="UP000636479"/>
    </source>
</evidence>
<name>A0A8H6S576_9AGAR</name>
<evidence type="ECO:0000313" key="1">
    <source>
        <dbReference type="EMBL" id="KAF7292642.1"/>
    </source>
</evidence>
<organism evidence="1 2">
    <name type="scientific">Mycena indigotica</name>
    <dbReference type="NCBI Taxonomy" id="2126181"/>
    <lineage>
        <taxon>Eukaryota</taxon>
        <taxon>Fungi</taxon>
        <taxon>Dikarya</taxon>
        <taxon>Basidiomycota</taxon>
        <taxon>Agaricomycotina</taxon>
        <taxon>Agaricomycetes</taxon>
        <taxon>Agaricomycetidae</taxon>
        <taxon>Agaricales</taxon>
        <taxon>Marasmiineae</taxon>
        <taxon>Mycenaceae</taxon>
        <taxon>Mycena</taxon>
    </lineage>
</organism>
<dbReference type="AlphaFoldDB" id="A0A8H6S576"/>
<dbReference type="EMBL" id="JACAZF010000011">
    <property type="protein sequence ID" value="KAF7292642.1"/>
    <property type="molecule type" value="Genomic_DNA"/>
</dbReference>
<keyword evidence="2" id="KW-1185">Reference proteome</keyword>
<dbReference type="Proteomes" id="UP000636479">
    <property type="component" value="Unassembled WGS sequence"/>
</dbReference>
<accession>A0A8H6S576</accession>
<sequence length="437" mass="49239">MAVISTLPIELVDAICAEVGNNNTKELLAPSLVSKRFNAVCSRRLYRAVGILSRRKLIQWLRTVERNPSLALFVQTVIISFGRPVMDVFMAFGQLLRKAFRNLHSLRMLCLYRPHIGLISFISDIHFPQLEKCSLPSCRATTRFVRVNPHVVDICIVPLKNTPQVEMEDSTTPFTMASLRHFVGTPSLARAVLPGSQVRSLQIHWDQAATLNRQIIEHTFISASQAEGDLSSICNDIPTYHTIVLSILPLHLSQLTNLTFTIRTPGSFADRDAFFSAVDTAIVHLPALQILHISGLLTPEVPDVEDIEQVDETVVADNYAEFVHELKAVRRWGGLCSTLRLCQLHLTEEWVLVGDPCSAESVWIPHGLALSPRQTAIRKYWWARLVLSPSDDDPITLPATYLRFIEKMGSEQLAHLREIIRRVEDRSEQSEEQDTAE</sequence>
<evidence type="ECO:0008006" key="3">
    <source>
        <dbReference type="Google" id="ProtNLM"/>
    </source>
</evidence>
<comment type="caution">
    <text evidence="1">The sequence shown here is derived from an EMBL/GenBank/DDBJ whole genome shotgun (WGS) entry which is preliminary data.</text>
</comment>
<dbReference type="OrthoDB" id="2833533at2759"/>
<dbReference type="GeneID" id="59350660"/>